<protein>
    <submittedName>
        <fullName evidence="3">Acyltransferase</fullName>
        <ecNumber evidence="3">2.3.-.-</ecNumber>
    </submittedName>
</protein>
<dbReference type="EC" id="2.3.-.-" evidence="3"/>
<comment type="caution">
    <text evidence="3">The sequence shown here is derived from an EMBL/GenBank/DDBJ whole genome shotgun (WGS) entry which is preliminary data.</text>
</comment>
<dbReference type="PANTHER" id="PTHR23028">
    <property type="entry name" value="ACETYLTRANSFERASE"/>
    <property type="match status" value="1"/>
</dbReference>
<keyword evidence="3" id="KW-0808">Transferase</keyword>
<dbReference type="Pfam" id="PF01757">
    <property type="entry name" value="Acyl_transf_3"/>
    <property type="match status" value="1"/>
</dbReference>
<feature type="transmembrane region" description="Helical" evidence="1">
    <location>
        <begin position="208"/>
        <end position="226"/>
    </location>
</feature>
<proteinExistence type="predicted"/>
<evidence type="ECO:0000256" key="1">
    <source>
        <dbReference type="SAM" id="Phobius"/>
    </source>
</evidence>
<dbReference type="GO" id="GO:0016746">
    <property type="term" value="F:acyltransferase activity"/>
    <property type="evidence" value="ECO:0007669"/>
    <property type="project" value="UniProtKB-KW"/>
</dbReference>
<feature type="transmembrane region" description="Helical" evidence="1">
    <location>
        <begin position="180"/>
        <end position="196"/>
    </location>
</feature>
<dbReference type="RefSeq" id="WP_290317051.1">
    <property type="nucleotide sequence ID" value="NZ_JAUFPN010000142.1"/>
</dbReference>
<keyword evidence="1" id="KW-1133">Transmembrane helix</keyword>
<evidence type="ECO:0000313" key="4">
    <source>
        <dbReference type="Proteomes" id="UP001529369"/>
    </source>
</evidence>
<feature type="transmembrane region" description="Helical" evidence="1">
    <location>
        <begin position="154"/>
        <end position="173"/>
    </location>
</feature>
<dbReference type="InterPro" id="IPR050879">
    <property type="entry name" value="Acyltransferase_3"/>
</dbReference>
<feature type="domain" description="Acyltransferase 3" evidence="2">
    <location>
        <begin position="18"/>
        <end position="348"/>
    </location>
</feature>
<evidence type="ECO:0000313" key="3">
    <source>
        <dbReference type="EMBL" id="MDN3565235.1"/>
    </source>
</evidence>
<accession>A0ABT8A6F0</accession>
<reference evidence="4" key="1">
    <citation type="journal article" date="2019" name="Int. J. Syst. Evol. Microbiol.">
        <title>The Global Catalogue of Microorganisms (GCM) 10K type strain sequencing project: providing services to taxonomists for standard genome sequencing and annotation.</title>
        <authorList>
            <consortium name="The Broad Institute Genomics Platform"/>
            <consortium name="The Broad Institute Genome Sequencing Center for Infectious Disease"/>
            <person name="Wu L."/>
            <person name="Ma J."/>
        </authorList>
    </citation>
    <scope>NUCLEOTIDE SEQUENCE [LARGE SCALE GENOMIC DNA]</scope>
    <source>
        <strain evidence="4">CECT 7131</strain>
    </source>
</reference>
<keyword evidence="3" id="KW-0012">Acyltransferase</keyword>
<feature type="transmembrane region" description="Helical" evidence="1">
    <location>
        <begin position="96"/>
        <end position="118"/>
    </location>
</feature>
<feature type="transmembrane region" description="Helical" evidence="1">
    <location>
        <begin position="238"/>
        <end position="266"/>
    </location>
</feature>
<keyword evidence="1" id="KW-0472">Membrane</keyword>
<feature type="transmembrane region" description="Helical" evidence="1">
    <location>
        <begin position="300"/>
        <end position="319"/>
    </location>
</feature>
<sequence length="377" mass="40740">MQKELPTATGAAPRDTALTRLRFFLIGWVILYHLDLPLQVGAALPWLRPLLGHGYLGVDGFFLLSGYALWLGYGARPPVGWAGAKGFLRRRFAKIWPLHALALLALAGLVAAASLAGLDIRSPERFGLREFLLQLTLTNAWETTRVHAWNYPSWALSVEWAGYLAFPLVMAGLVRLPRPAVWLLPLAGMAGLWVLSEATPDYGLNRTLHLGLVRFGLEFAVGLGLGRLATEGRLPRPLLWALLPALPLGLWLYLDALAVLGLAVLVPLLHRQAAPGRPVAAAVPGAAPHRPDLLLRLGEASFGIYLCWVFIEAALVLVLRLADPGLAGRIGLMLAGFAGSLVAGWLAWRFIEVPAHAWLLHRGRAGAAAARPLKASP</sequence>
<dbReference type="EMBL" id="JAUFPN010000142">
    <property type="protein sequence ID" value="MDN3565235.1"/>
    <property type="molecule type" value="Genomic_DNA"/>
</dbReference>
<name>A0ABT8A6F0_9PROT</name>
<organism evidence="3 4">
    <name type="scientific">Paeniroseomonas aquatica</name>
    <dbReference type="NCBI Taxonomy" id="373043"/>
    <lineage>
        <taxon>Bacteria</taxon>
        <taxon>Pseudomonadati</taxon>
        <taxon>Pseudomonadota</taxon>
        <taxon>Alphaproteobacteria</taxon>
        <taxon>Acetobacterales</taxon>
        <taxon>Acetobacteraceae</taxon>
        <taxon>Paeniroseomonas</taxon>
    </lineage>
</organism>
<evidence type="ECO:0000259" key="2">
    <source>
        <dbReference type="Pfam" id="PF01757"/>
    </source>
</evidence>
<feature type="transmembrane region" description="Helical" evidence="1">
    <location>
        <begin position="331"/>
        <end position="351"/>
    </location>
</feature>
<feature type="transmembrane region" description="Helical" evidence="1">
    <location>
        <begin position="53"/>
        <end position="75"/>
    </location>
</feature>
<dbReference type="Proteomes" id="UP001529369">
    <property type="component" value="Unassembled WGS sequence"/>
</dbReference>
<gene>
    <name evidence="3" type="ORF">QWZ14_12765</name>
</gene>
<feature type="transmembrane region" description="Helical" evidence="1">
    <location>
        <begin position="21"/>
        <end position="47"/>
    </location>
</feature>
<keyword evidence="1" id="KW-0812">Transmembrane</keyword>
<keyword evidence="4" id="KW-1185">Reference proteome</keyword>
<dbReference type="InterPro" id="IPR002656">
    <property type="entry name" value="Acyl_transf_3_dom"/>
</dbReference>